<dbReference type="OrthoDB" id="304728at2759"/>
<evidence type="ECO:0000313" key="3">
    <source>
        <dbReference type="Proteomes" id="UP000692954"/>
    </source>
</evidence>
<dbReference type="AlphaFoldDB" id="A0A8S1QTV9"/>
<organism evidence="2 3">
    <name type="scientific">Paramecium sonneborni</name>
    <dbReference type="NCBI Taxonomy" id="65129"/>
    <lineage>
        <taxon>Eukaryota</taxon>
        <taxon>Sar</taxon>
        <taxon>Alveolata</taxon>
        <taxon>Ciliophora</taxon>
        <taxon>Intramacronucleata</taxon>
        <taxon>Oligohymenophorea</taxon>
        <taxon>Peniculida</taxon>
        <taxon>Parameciidae</taxon>
        <taxon>Paramecium</taxon>
    </lineage>
</organism>
<evidence type="ECO:0000256" key="1">
    <source>
        <dbReference type="SAM" id="Coils"/>
    </source>
</evidence>
<feature type="coiled-coil region" evidence="1">
    <location>
        <begin position="106"/>
        <end position="178"/>
    </location>
</feature>
<keyword evidence="3" id="KW-1185">Reference proteome</keyword>
<evidence type="ECO:0000313" key="2">
    <source>
        <dbReference type="EMBL" id="CAD8118375.1"/>
    </source>
</evidence>
<sequence length="286" mass="33634">MKSFKVSSGTMDFMRNQPKDVKSSQMIVDKVNEIHSGIDEKNLKLVNQHLINHFQLKPIVSTIEQPNNPLQKIRNRSKTKFQSLLHSQISQEVESVQNSYQYTELLSEKEKEINYYKNHIQQLTEELQKLTELFETVRNENQSLKNQVDQSQNYQLIISNQQKQILKLQQDNVELEMILKNTLLQQERQKFQSQSSKQSVIIKKNSQNGQKLKLFNLSLSEQINNSNMSTSFISCPDNYNQKQKSPRINERVKTNQTVPTLPDSKIYSNDQYNIHRLGKENIKMRY</sequence>
<name>A0A8S1QTV9_9CILI</name>
<reference evidence="2" key="1">
    <citation type="submission" date="2021-01" db="EMBL/GenBank/DDBJ databases">
        <authorList>
            <consortium name="Genoscope - CEA"/>
            <person name="William W."/>
        </authorList>
    </citation>
    <scope>NUCLEOTIDE SEQUENCE</scope>
</reference>
<comment type="caution">
    <text evidence="2">The sequence shown here is derived from an EMBL/GenBank/DDBJ whole genome shotgun (WGS) entry which is preliminary data.</text>
</comment>
<dbReference type="EMBL" id="CAJJDN010000117">
    <property type="protein sequence ID" value="CAD8118375.1"/>
    <property type="molecule type" value="Genomic_DNA"/>
</dbReference>
<gene>
    <name evidence="2" type="ORF">PSON_ATCC_30995.1.T1170050</name>
</gene>
<accession>A0A8S1QTV9</accession>
<keyword evidence="1" id="KW-0175">Coiled coil</keyword>
<protein>
    <submittedName>
        <fullName evidence="2">Uncharacterized protein</fullName>
    </submittedName>
</protein>
<dbReference type="Proteomes" id="UP000692954">
    <property type="component" value="Unassembled WGS sequence"/>
</dbReference>
<proteinExistence type="predicted"/>